<dbReference type="PANTHER" id="PTHR24291:SF105">
    <property type="entry name" value="CYTOCHROME P450 4P1-RELATED"/>
    <property type="match status" value="1"/>
</dbReference>
<evidence type="ECO:0000256" key="12">
    <source>
        <dbReference type="SAM" id="Phobius"/>
    </source>
</evidence>
<feature type="transmembrane region" description="Helical" evidence="12">
    <location>
        <begin position="6"/>
        <end position="24"/>
    </location>
</feature>
<evidence type="ECO:0000313" key="14">
    <source>
        <dbReference type="Proteomes" id="UP000069940"/>
    </source>
</evidence>
<dbReference type="PANTHER" id="PTHR24291">
    <property type="entry name" value="CYTOCHROME P450 FAMILY 4"/>
    <property type="match status" value="1"/>
</dbReference>
<evidence type="ECO:0000256" key="2">
    <source>
        <dbReference type="ARBA" id="ARBA00003690"/>
    </source>
</evidence>
<dbReference type="SUPFAM" id="SSF48264">
    <property type="entry name" value="Cytochrome P450"/>
    <property type="match status" value="1"/>
</dbReference>
<evidence type="ECO:0000313" key="13">
    <source>
        <dbReference type="EnsemblMetazoa" id="AALFPA23_010429.P14597"/>
    </source>
</evidence>
<keyword evidence="12" id="KW-1133">Transmembrane helix</keyword>
<comment type="function">
    <text evidence="2">May be involved in the metabolism of insect hormones and in the breakdown of synthetic insecticides.</text>
</comment>
<protein>
    <recommendedName>
        <fullName evidence="15">Cytochrome P450</fullName>
    </recommendedName>
</protein>
<dbReference type="InterPro" id="IPR017972">
    <property type="entry name" value="Cyt_P450_CS"/>
</dbReference>
<proteinExistence type="inferred from homology"/>
<keyword evidence="8 11" id="KW-0560">Oxidoreductase</keyword>
<organism evidence="13 14">
    <name type="scientific">Aedes albopictus</name>
    <name type="common">Asian tiger mosquito</name>
    <name type="synonym">Stegomyia albopicta</name>
    <dbReference type="NCBI Taxonomy" id="7160"/>
    <lineage>
        <taxon>Eukaryota</taxon>
        <taxon>Metazoa</taxon>
        <taxon>Ecdysozoa</taxon>
        <taxon>Arthropoda</taxon>
        <taxon>Hexapoda</taxon>
        <taxon>Insecta</taxon>
        <taxon>Pterygota</taxon>
        <taxon>Neoptera</taxon>
        <taxon>Endopterygota</taxon>
        <taxon>Diptera</taxon>
        <taxon>Nematocera</taxon>
        <taxon>Culicoidea</taxon>
        <taxon>Culicidae</taxon>
        <taxon>Culicinae</taxon>
        <taxon>Aedini</taxon>
        <taxon>Aedes</taxon>
        <taxon>Stegomyia</taxon>
    </lineage>
</organism>
<name>A0ABM1YM89_AEDAL</name>
<evidence type="ECO:0000256" key="9">
    <source>
        <dbReference type="ARBA" id="ARBA00023004"/>
    </source>
</evidence>
<evidence type="ECO:0000256" key="10">
    <source>
        <dbReference type="ARBA" id="ARBA00023033"/>
    </source>
</evidence>
<accession>A0ABM1YM89</accession>
<reference evidence="13" key="2">
    <citation type="submission" date="2025-05" db="UniProtKB">
        <authorList>
            <consortium name="EnsemblMetazoa"/>
        </authorList>
    </citation>
    <scope>IDENTIFICATION</scope>
    <source>
        <strain evidence="13">Foshan</strain>
    </source>
</reference>
<dbReference type="Pfam" id="PF00067">
    <property type="entry name" value="p450"/>
    <property type="match status" value="1"/>
</dbReference>
<comment type="cofactor">
    <cofactor evidence="1">
        <name>heme</name>
        <dbReference type="ChEBI" id="CHEBI:30413"/>
    </cofactor>
</comment>
<evidence type="ECO:0008006" key="15">
    <source>
        <dbReference type="Google" id="ProtNLM"/>
    </source>
</evidence>
<evidence type="ECO:0000256" key="3">
    <source>
        <dbReference type="ARBA" id="ARBA00004174"/>
    </source>
</evidence>
<dbReference type="Gene3D" id="1.10.630.10">
    <property type="entry name" value="Cytochrome P450"/>
    <property type="match status" value="1"/>
</dbReference>
<comment type="subcellular location">
    <subcellularLocation>
        <location evidence="4">Endoplasmic reticulum membrane</location>
        <topology evidence="4">Peripheral membrane protein</topology>
    </subcellularLocation>
    <subcellularLocation>
        <location evidence="3">Microsome membrane</location>
        <topology evidence="3">Peripheral membrane protein</topology>
    </subcellularLocation>
</comment>
<dbReference type="EnsemblMetazoa" id="AALFPA23_010429.R14597">
    <property type="protein sequence ID" value="AALFPA23_010429.P14597"/>
    <property type="gene ID" value="AALFPA23_010429"/>
</dbReference>
<keyword evidence="6 11" id="KW-0349">Heme</keyword>
<keyword evidence="14" id="KW-1185">Reference proteome</keyword>
<dbReference type="GeneID" id="109397863"/>
<dbReference type="InterPro" id="IPR001128">
    <property type="entry name" value="Cyt_P450"/>
</dbReference>
<evidence type="ECO:0000256" key="5">
    <source>
        <dbReference type="ARBA" id="ARBA00010617"/>
    </source>
</evidence>
<evidence type="ECO:0000256" key="7">
    <source>
        <dbReference type="ARBA" id="ARBA00022723"/>
    </source>
</evidence>
<dbReference type="PRINTS" id="PR00385">
    <property type="entry name" value="P450"/>
</dbReference>
<keyword evidence="10 11" id="KW-0503">Monooxygenase</keyword>
<evidence type="ECO:0000256" key="1">
    <source>
        <dbReference type="ARBA" id="ARBA00001971"/>
    </source>
</evidence>
<evidence type="ECO:0000256" key="8">
    <source>
        <dbReference type="ARBA" id="ARBA00023002"/>
    </source>
</evidence>
<keyword evidence="7 11" id="KW-0479">Metal-binding</keyword>
<evidence type="ECO:0000256" key="11">
    <source>
        <dbReference type="RuleBase" id="RU000461"/>
    </source>
</evidence>
<dbReference type="RefSeq" id="XP_019525749.3">
    <property type="nucleotide sequence ID" value="XM_019670204.3"/>
</dbReference>
<evidence type="ECO:0000256" key="6">
    <source>
        <dbReference type="ARBA" id="ARBA00022617"/>
    </source>
</evidence>
<keyword evidence="12" id="KW-0472">Membrane</keyword>
<evidence type="ECO:0000256" key="4">
    <source>
        <dbReference type="ARBA" id="ARBA00004406"/>
    </source>
</evidence>
<keyword evidence="9 11" id="KW-0408">Iron</keyword>
<keyword evidence="12" id="KW-0812">Transmembrane</keyword>
<dbReference type="CDD" id="cd20628">
    <property type="entry name" value="CYP4"/>
    <property type="match status" value="1"/>
</dbReference>
<reference evidence="14" key="1">
    <citation type="journal article" date="2015" name="Proc. Natl. Acad. Sci. U.S.A.">
        <title>Genome sequence of the Asian Tiger mosquito, Aedes albopictus, reveals insights into its biology, genetics, and evolution.</title>
        <authorList>
            <person name="Chen X.G."/>
            <person name="Jiang X."/>
            <person name="Gu J."/>
            <person name="Xu M."/>
            <person name="Wu Y."/>
            <person name="Deng Y."/>
            <person name="Zhang C."/>
            <person name="Bonizzoni M."/>
            <person name="Dermauw W."/>
            <person name="Vontas J."/>
            <person name="Armbruster P."/>
            <person name="Huang X."/>
            <person name="Yang Y."/>
            <person name="Zhang H."/>
            <person name="He W."/>
            <person name="Peng H."/>
            <person name="Liu Y."/>
            <person name="Wu K."/>
            <person name="Chen J."/>
            <person name="Lirakis M."/>
            <person name="Topalis P."/>
            <person name="Van Leeuwen T."/>
            <person name="Hall A.B."/>
            <person name="Jiang X."/>
            <person name="Thorpe C."/>
            <person name="Mueller R.L."/>
            <person name="Sun C."/>
            <person name="Waterhouse R.M."/>
            <person name="Yan G."/>
            <person name="Tu Z.J."/>
            <person name="Fang X."/>
            <person name="James A.A."/>
        </authorList>
    </citation>
    <scope>NUCLEOTIDE SEQUENCE [LARGE SCALE GENOMIC DNA]</scope>
    <source>
        <strain evidence="14">Foshan</strain>
    </source>
</reference>
<sequence length="510" mass="59079">MDILTNWWFAVLAIVIVLLVWDAIDKSGRQYRAINKFPGPPSLPLIGTLGEILFMDQAKTFEWARKWPKRYGGSYRFWINSSLYVLNVVRVREAEPILSSTKNIDKSRFYKFLHPFLGLGLLNSTGPKWMHRRRMLTPSFHFNILNGFHRTFVEECDQLMSTLDEHVDKGVPTALQPVMSKFTLNTICETSMGVKLSTVAGADIYRAKLYEIGEALIHRLMRPWLLNDFLCLLTGYKAAFDKLLLPVHSFTTGIINKKREQFQSSTEQYSELTEENIYLNPKKRYAMLDTLLLAEQKQLIDAAGIREEVDTFAFEGHDTTAAALVFIFFTLAREQAVQDRIYHEIRQIFNNKPQSDRAFTPQDYTEMKFLDRALKECLRLWPPVAFISRNISEDIVLEDGNLIPAGCIANIHILDLHRDPEQFPDPDRFDADRFLPEEVDRRNPYAYVPFSAGPRNCIGQKYAMMELKVVVVNALLKYRVHPVTRLEEINFVADLVLRSTNPIEVRFERR</sequence>
<dbReference type="PRINTS" id="PR00465">
    <property type="entry name" value="EP450IV"/>
</dbReference>
<dbReference type="InterPro" id="IPR036396">
    <property type="entry name" value="Cyt_P450_sf"/>
</dbReference>
<comment type="similarity">
    <text evidence="5 11">Belongs to the cytochrome P450 family.</text>
</comment>
<dbReference type="InterPro" id="IPR002403">
    <property type="entry name" value="Cyt_P450_E_grp-IV"/>
</dbReference>
<dbReference type="PROSITE" id="PS00086">
    <property type="entry name" value="CYTOCHROME_P450"/>
    <property type="match status" value="1"/>
</dbReference>
<dbReference type="Proteomes" id="UP000069940">
    <property type="component" value="Unassembled WGS sequence"/>
</dbReference>
<dbReference type="InterPro" id="IPR050196">
    <property type="entry name" value="Cytochrome_P450_Monoox"/>
</dbReference>